<accession>A0A2W4UR98</accession>
<sequence length="324" mass="35180">MNPSIFWSLLKQSFAEWQRDKVSRLAAALAYYTAFALAPVLVIVIAIASFLFEQSTVQGRIIDQLQSLLGKDGAEMVREMLVSAQSQDSNSFLATVVGVALLILGASGLFIQLQDALNTVWNVEARTDQGIWRLIRDRLLSFGMVLVIGFLLMVSLLLSAALTAVSGLVGSGGLPGLDVVWQIANVILSFGIITLLFGLIYKILPDAKIGWSDVWIGAAITALLFTIGKWLIGLYIGNSSAASAYGAAGSFVVLLLWIYYSAQILLFGAEFTQVYANRFGSRIQPDENATYAPDATDADKGKPDLPQTRSEYRAQRSRQSPSVE</sequence>
<feature type="transmembrane region" description="Helical" evidence="7">
    <location>
        <begin position="91"/>
        <end position="111"/>
    </location>
</feature>
<proteinExistence type="predicted"/>
<keyword evidence="3 7" id="KW-0812">Transmembrane</keyword>
<dbReference type="InterPro" id="IPR017039">
    <property type="entry name" value="Virul_fac_BrkB"/>
</dbReference>
<dbReference type="Pfam" id="PF03631">
    <property type="entry name" value="Virul_fac_BrkB"/>
    <property type="match status" value="1"/>
</dbReference>
<organism evidence="8 9">
    <name type="scientific">Leptolyngbya foveolarum</name>
    <dbReference type="NCBI Taxonomy" id="47253"/>
    <lineage>
        <taxon>Bacteria</taxon>
        <taxon>Bacillati</taxon>
        <taxon>Cyanobacteriota</taxon>
        <taxon>Cyanophyceae</taxon>
        <taxon>Leptolyngbyales</taxon>
        <taxon>Leptolyngbyaceae</taxon>
        <taxon>Leptolyngbya group</taxon>
        <taxon>Leptolyngbya</taxon>
    </lineage>
</organism>
<dbReference type="PANTHER" id="PTHR30213:SF1">
    <property type="entry name" value="INNER MEMBRANE PROTEIN YHJD"/>
    <property type="match status" value="1"/>
</dbReference>
<protein>
    <submittedName>
        <fullName evidence="8">Ribonuclease BN</fullName>
    </submittedName>
</protein>
<reference evidence="9" key="1">
    <citation type="submission" date="2018-04" db="EMBL/GenBank/DDBJ databases">
        <authorList>
            <person name="Cornet L."/>
        </authorList>
    </citation>
    <scope>NUCLEOTIDE SEQUENCE [LARGE SCALE GENOMIC DNA]</scope>
</reference>
<comment type="subcellular location">
    <subcellularLocation>
        <location evidence="1">Cell membrane</location>
        <topology evidence="1">Multi-pass membrane protein</topology>
    </subcellularLocation>
</comment>
<dbReference type="AlphaFoldDB" id="A0A2W4UR98"/>
<keyword evidence="2" id="KW-1003">Cell membrane</keyword>
<evidence type="ECO:0000256" key="5">
    <source>
        <dbReference type="ARBA" id="ARBA00023136"/>
    </source>
</evidence>
<name>A0A2W4UR98_9CYAN</name>
<feature type="transmembrane region" description="Helical" evidence="7">
    <location>
        <begin position="242"/>
        <end position="260"/>
    </location>
</feature>
<evidence type="ECO:0000313" key="9">
    <source>
        <dbReference type="Proteomes" id="UP000249354"/>
    </source>
</evidence>
<feature type="region of interest" description="Disordered" evidence="6">
    <location>
        <begin position="285"/>
        <end position="324"/>
    </location>
</feature>
<feature type="transmembrane region" description="Helical" evidence="7">
    <location>
        <begin position="139"/>
        <end position="167"/>
    </location>
</feature>
<feature type="transmembrane region" description="Helical" evidence="7">
    <location>
        <begin position="213"/>
        <end position="236"/>
    </location>
</feature>
<evidence type="ECO:0000256" key="6">
    <source>
        <dbReference type="SAM" id="MobiDB-lite"/>
    </source>
</evidence>
<dbReference type="NCBIfam" id="TIGR00765">
    <property type="entry name" value="yihY_not_rbn"/>
    <property type="match status" value="1"/>
</dbReference>
<reference evidence="8 9" key="2">
    <citation type="submission" date="2018-06" db="EMBL/GenBank/DDBJ databases">
        <title>Metagenomic assembly of (sub)arctic Cyanobacteria and their associated microbiome from non-axenic cultures.</title>
        <authorList>
            <person name="Baurain D."/>
        </authorList>
    </citation>
    <scope>NUCLEOTIDE SEQUENCE [LARGE SCALE GENOMIC DNA]</scope>
    <source>
        <strain evidence="8">ULC129bin1</strain>
    </source>
</reference>
<dbReference type="PANTHER" id="PTHR30213">
    <property type="entry name" value="INNER MEMBRANE PROTEIN YHJD"/>
    <property type="match status" value="1"/>
</dbReference>
<feature type="transmembrane region" description="Helical" evidence="7">
    <location>
        <begin position="29"/>
        <end position="52"/>
    </location>
</feature>
<gene>
    <name evidence="8" type="ORF">DCF25_04380</name>
</gene>
<feature type="transmembrane region" description="Helical" evidence="7">
    <location>
        <begin position="179"/>
        <end position="201"/>
    </location>
</feature>
<dbReference type="EMBL" id="QBMC01000017">
    <property type="protein sequence ID" value="PZO21790.1"/>
    <property type="molecule type" value="Genomic_DNA"/>
</dbReference>
<dbReference type="GO" id="GO:0005886">
    <property type="term" value="C:plasma membrane"/>
    <property type="evidence" value="ECO:0007669"/>
    <property type="project" value="UniProtKB-SubCell"/>
</dbReference>
<keyword evidence="4 7" id="KW-1133">Transmembrane helix</keyword>
<dbReference type="PIRSF" id="PIRSF035875">
    <property type="entry name" value="RNase_BN"/>
    <property type="match status" value="1"/>
</dbReference>
<dbReference type="Proteomes" id="UP000249354">
    <property type="component" value="Unassembled WGS sequence"/>
</dbReference>
<evidence type="ECO:0000256" key="1">
    <source>
        <dbReference type="ARBA" id="ARBA00004651"/>
    </source>
</evidence>
<evidence type="ECO:0000256" key="7">
    <source>
        <dbReference type="SAM" id="Phobius"/>
    </source>
</evidence>
<keyword evidence="5 7" id="KW-0472">Membrane</keyword>
<comment type="caution">
    <text evidence="8">The sequence shown here is derived from an EMBL/GenBank/DDBJ whole genome shotgun (WGS) entry which is preliminary data.</text>
</comment>
<evidence type="ECO:0000256" key="3">
    <source>
        <dbReference type="ARBA" id="ARBA00022692"/>
    </source>
</evidence>
<evidence type="ECO:0000256" key="2">
    <source>
        <dbReference type="ARBA" id="ARBA00022475"/>
    </source>
</evidence>
<evidence type="ECO:0000313" key="8">
    <source>
        <dbReference type="EMBL" id="PZO21790.1"/>
    </source>
</evidence>
<evidence type="ECO:0000256" key="4">
    <source>
        <dbReference type="ARBA" id="ARBA00022989"/>
    </source>
</evidence>